<feature type="region of interest" description="Disordered" evidence="5">
    <location>
        <begin position="1"/>
        <end position="37"/>
    </location>
</feature>
<dbReference type="Gene3D" id="1.10.357.10">
    <property type="entry name" value="Tetracycline Repressor, domain 2"/>
    <property type="match status" value="1"/>
</dbReference>
<dbReference type="AlphaFoldDB" id="A0A7W8A9J2"/>
<keyword evidence="3" id="KW-0804">Transcription</keyword>
<keyword evidence="1" id="KW-0805">Transcription regulation</keyword>
<dbReference type="InterPro" id="IPR050109">
    <property type="entry name" value="HTH-type_TetR-like_transc_reg"/>
</dbReference>
<evidence type="ECO:0000313" key="8">
    <source>
        <dbReference type="Proteomes" id="UP000568380"/>
    </source>
</evidence>
<sequence length="221" mass="24102">MSADADEGSRSAPDAERAPAGPQAKGKAKRGSKATQSRAATEAALMAAALRLLERDGVLAGLSLQAVADEAGVNRGLIHHYFGSRQALLRAALEARKNAGEVPFEQVREDAPVDKEAWSFEAHARDSSYARVVALLALDGDEEFAPMPYVERRLADLRRESDEGRLPQDVDLAAVLVMWDSFFYGYFVMRTALARQLGVTPEQLDQRVIGTYNRLTGRDNG</sequence>
<proteinExistence type="predicted"/>
<dbReference type="EMBL" id="JACHIN010000012">
    <property type="protein sequence ID" value="MBB5082141.1"/>
    <property type="molecule type" value="Genomic_DNA"/>
</dbReference>
<evidence type="ECO:0000259" key="6">
    <source>
        <dbReference type="PROSITE" id="PS50977"/>
    </source>
</evidence>
<evidence type="ECO:0000256" key="2">
    <source>
        <dbReference type="ARBA" id="ARBA00023125"/>
    </source>
</evidence>
<dbReference type="RefSeq" id="WP_184970082.1">
    <property type="nucleotide sequence ID" value="NZ_JACHIN010000012.1"/>
</dbReference>
<reference evidence="7 8" key="1">
    <citation type="submission" date="2020-08" db="EMBL/GenBank/DDBJ databases">
        <title>Genomic Encyclopedia of Type Strains, Phase IV (KMG-IV): sequencing the most valuable type-strain genomes for metagenomic binning, comparative biology and taxonomic classification.</title>
        <authorList>
            <person name="Goeker M."/>
        </authorList>
    </citation>
    <scope>NUCLEOTIDE SEQUENCE [LARGE SCALE GENOMIC DNA]</scope>
    <source>
        <strain evidence="7 8">DSM 45385</strain>
    </source>
</reference>
<dbReference type="PANTHER" id="PTHR30055:SF234">
    <property type="entry name" value="HTH-TYPE TRANSCRIPTIONAL REGULATOR BETI"/>
    <property type="match status" value="1"/>
</dbReference>
<dbReference type="Pfam" id="PF00440">
    <property type="entry name" value="TetR_N"/>
    <property type="match status" value="1"/>
</dbReference>
<evidence type="ECO:0000313" key="7">
    <source>
        <dbReference type="EMBL" id="MBB5082141.1"/>
    </source>
</evidence>
<organism evidence="7 8">
    <name type="scientific">Nonomuraea endophytica</name>
    <dbReference type="NCBI Taxonomy" id="714136"/>
    <lineage>
        <taxon>Bacteria</taxon>
        <taxon>Bacillati</taxon>
        <taxon>Actinomycetota</taxon>
        <taxon>Actinomycetes</taxon>
        <taxon>Streptosporangiales</taxon>
        <taxon>Streptosporangiaceae</taxon>
        <taxon>Nonomuraea</taxon>
    </lineage>
</organism>
<dbReference type="PROSITE" id="PS50977">
    <property type="entry name" value="HTH_TETR_2"/>
    <property type="match status" value="1"/>
</dbReference>
<accession>A0A7W8A9J2</accession>
<dbReference type="InterPro" id="IPR009057">
    <property type="entry name" value="Homeodomain-like_sf"/>
</dbReference>
<keyword evidence="2 4" id="KW-0238">DNA-binding</keyword>
<evidence type="ECO:0000256" key="1">
    <source>
        <dbReference type="ARBA" id="ARBA00023015"/>
    </source>
</evidence>
<dbReference type="PANTHER" id="PTHR30055">
    <property type="entry name" value="HTH-TYPE TRANSCRIPTIONAL REGULATOR RUTR"/>
    <property type="match status" value="1"/>
</dbReference>
<gene>
    <name evidence="7" type="ORF">HNR40_007636</name>
</gene>
<keyword evidence="8" id="KW-1185">Reference proteome</keyword>
<evidence type="ECO:0000256" key="5">
    <source>
        <dbReference type="SAM" id="MobiDB-lite"/>
    </source>
</evidence>
<dbReference type="SUPFAM" id="SSF46689">
    <property type="entry name" value="Homeodomain-like"/>
    <property type="match status" value="1"/>
</dbReference>
<name>A0A7W8A9J2_9ACTN</name>
<evidence type="ECO:0000256" key="4">
    <source>
        <dbReference type="PROSITE-ProRule" id="PRU00335"/>
    </source>
</evidence>
<evidence type="ECO:0000256" key="3">
    <source>
        <dbReference type="ARBA" id="ARBA00023163"/>
    </source>
</evidence>
<feature type="compositionally biased region" description="Basic and acidic residues" evidence="5">
    <location>
        <begin position="7"/>
        <end position="17"/>
    </location>
</feature>
<dbReference type="GO" id="GO:0000976">
    <property type="term" value="F:transcription cis-regulatory region binding"/>
    <property type="evidence" value="ECO:0007669"/>
    <property type="project" value="TreeGrafter"/>
</dbReference>
<dbReference type="GO" id="GO:0003700">
    <property type="term" value="F:DNA-binding transcription factor activity"/>
    <property type="evidence" value="ECO:0007669"/>
    <property type="project" value="TreeGrafter"/>
</dbReference>
<protein>
    <submittedName>
        <fullName evidence="7">AcrR family transcriptional regulator</fullName>
    </submittedName>
</protein>
<dbReference type="InterPro" id="IPR001647">
    <property type="entry name" value="HTH_TetR"/>
</dbReference>
<feature type="domain" description="HTH tetR-type" evidence="6">
    <location>
        <begin position="39"/>
        <end position="100"/>
    </location>
</feature>
<comment type="caution">
    <text evidence="7">The sequence shown here is derived from an EMBL/GenBank/DDBJ whole genome shotgun (WGS) entry which is preliminary data.</text>
</comment>
<feature type="DNA-binding region" description="H-T-H motif" evidence="4">
    <location>
        <begin position="63"/>
        <end position="82"/>
    </location>
</feature>
<dbReference type="Proteomes" id="UP000568380">
    <property type="component" value="Unassembled WGS sequence"/>
</dbReference>